<protein>
    <submittedName>
        <fullName evidence="1">Uncharacterized protein</fullName>
    </submittedName>
</protein>
<name>A0A1A6A8N5_9TREE</name>
<evidence type="ECO:0000313" key="2">
    <source>
        <dbReference type="EMBL" id="WWC59849.1"/>
    </source>
</evidence>
<organism evidence="1">
    <name type="scientific">Kwoniella dejecticola CBS 10117</name>
    <dbReference type="NCBI Taxonomy" id="1296121"/>
    <lineage>
        <taxon>Eukaryota</taxon>
        <taxon>Fungi</taxon>
        <taxon>Dikarya</taxon>
        <taxon>Basidiomycota</taxon>
        <taxon>Agaricomycotina</taxon>
        <taxon>Tremellomycetes</taxon>
        <taxon>Tremellales</taxon>
        <taxon>Cryptococcaceae</taxon>
        <taxon>Kwoniella</taxon>
    </lineage>
</organism>
<dbReference type="AlphaFoldDB" id="A0A1A6A8N5"/>
<reference evidence="1" key="1">
    <citation type="submission" date="2013-07" db="EMBL/GenBank/DDBJ databases">
        <title>The Genome Sequence of Cryptococcus dejecticola CBS10117.</title>
        <authorList>
            <consortium name="The Broad Institute Genome Sequencing Platform"/>
            <person name="Cuomo C."/>
            <person name="Litvintseva A."/>
            <person name="Chen Y."/>
            <person name="Heitman J."/>
            <person name="Sun S."/>
            <person name="Springer D."/>
            <person name="Dromer F."/>
            <person name="Young S.K."/>
            <person name="Zeng Q."/>
            <person name="Gargeya S."/>
            <person name="Fitzgerald M."/>
            <person name="Abouelleil A."/>
            <person name="Alvarado L."/>
            <person name="Berlin A.M."/>
            <person name="Chapman S.B."/>
            <person name="Dewar J."/>
            <person name="Goldberg J."/>
            <person name="Griggs A."/>
            <person name="Gujja S."/>
            <person name="Hansen M."/>
            <person name="Howarth C."/>
            <person name="Imamovic A."/>
            <person name="Larimer J."/>
            <person name="McCowan C."/>
            <person name="Murphy C."/>
            <person name="Pearson M."/>
            <person name="Priest M."/>
            <person name="Roberts A."/>
            <person name="Saif S."/>
            <person name="Shea T."/>
            <person name="Sykes S."/>
            <person name="Wortman J."/>
            <person name="Nusbaum C."/>
            <person name="Birren B."/>
        </authorList>
    </citation>
    <scope>NUCLEOTIDE SEQUENCE [LARGE SCALE GENOMIC DNA]</scope>
    <source>
        <strain evidence="1">CBS 10117</strain>
    </source>
</reference>
<dbReference type="GeneID" id="28966124"/>
<dbReference type="VEuPathDB" id="FungiDB:I303_02425"/>
<reference evidence="2" key="3">
    <citation type="submission" date="2024-02" db="EMBL/GenBank/DDBJ databases">
        <title>Comparative genomics of Cryptococcus and Kwoniella reveals pathogenesis evolution and contrasting modes of karyotype evolution via chromosome fusion or intercentromeric recombination.</title>
        <authorList>
            <person name="Coelho M.A."/>
            <person name="David-Palma M."/>
            <person name="Shea T."/>
            <person name="Bowers K."/>
            <person name="McGinley-Smith S."/>
            <person name="Mohammad A.W."/>
            <person name="Gnirke A."/>
            <person name="Yurkov A.M."/>
            <person name="Nowrousian M."/>
            <person name="Sun S."/>
            <person name="Cuomo C.A."/>
            <person name="Heitman J."/>
        </authorList>
    </citation>
    <scope>NUCLEOTIDE SEQUENCE</scope>
    <source>
        <strain evidence="2">CBS 10117</strain>
    </source>
</reference>
<accession>A0A1A6A8N5</accession>
<gene>
    <name evidence="1" type="ORF">I303_02425</name>
    <name evidence="2" type="ORF">I303_102411</name>
</gene>
<evidence type="ECO:0000313" key="1">
    <source>
        <dbReference type="EMBL" id="OBR86418.1"/>
    </source>
</evidence>
<dbReference type="KEGG" id="kdj:28966124"/>
<dbReference type="EMBL" id="KI894029">
    <property type="protein sequence ID" value="OBR86418.1"/>
    <property type="molecule type" value="Genomic_DNA"/>
</dbReference>
<proteinExistence type="predicted"/>
<keyword evidence="3" id="KW-1185">Reference proteome</keyword>
<sequence>MHRESKDLKMLTKTTFAQLPLEIVTHILDGLQISRQLGALAAFRQTSKYHYELATPYLYKRLIISHVALVKHLKFIDKYTSSTCELSSIESTGYARRLRNVQYTKLLTLTEVELEPEDFWEQCY</sequence>
<dbReference type="Proteomes" id="UP000078595">
    <property type="component" value="Chromosome 3"/>
</dbReference>
<dbReference type="EMBL" id="CP144532">
    <property type="protein sequence ID" value="WWC59849.1"/>
    <property type="molecule type" value="Genomic_DNA"/>
</dbReference>
<evidence type="ECO:0000313" key="3">
    <source>
        <dbReference type="Proteomes" id="UP000078595"/>
    </source>
</evidence>
<reference evidence="2" key="2">
    <citation type="submission" date="2013-07" db="EMBL/GenBank/DDBJ databases">
        <authorList>
            <consortium name="The Broad Institute Genome Sequencing Platform"/>
            <person name="Cuomo C."/>
            <person name="Litvintseva A."/>
            <person name="Chen Y."/>
            <person name="Heitman J."/>
            <person name="Sun S."/>
            <person name="Springer D."/>
            <person name="Dromer F."/>
            <person name="Young S.K."/>
            <person name="Zeng Q."/>
            <person name="Gargeya S."/>
            <person name="Fitzgerald M."/>
            <person name="Abouelleil A."/>
            <person name="Alvarado L."/>
            <person name="Berlin A.M."/>
            <person name="Chapman S.B."/>
            <person name="Dewar J."/>
            <person name="Goldberg J."/>
            <person name="Griggs A."/>
            <person name="Gujja S."/>
            <person name="Hansen M."/>
            <person name="Howarth C."/>
            <person name="Imamovic A."/>
            <person name="Larimer J."/>
            <person name="McCowan C."/>
            <person name="Murphy C."/>
            <person name="Pearson M."/>
            <person name="Priest M."/>
            <person name="Roberts A."/>
            <person name="Saif S."/>
            <person name="Shea T."/>
            <person name="Sykes S."/>
            <person name="Wortman J."/>
            <person name="Nusbaum C."/>
            <person name="Birren B."/>
        </authorList>
    </citation>
    <scope>NUCLEOTIDE SEQUENCE</scope>
    <source>
        <strain evidence="2">CBS 10117</strain>
    </source>
</reference>
<dbReference type="RefSeq" id="XP_018264260.1">
    <property type="nucleotide sequence ID" value="XM_018405766.1"/>
</dbReference>